<keyword evidence="9" id="KW-0862">Zinc</keyword>
<evidence type="ECO:0000256" key="4">
    <source>
        <dbReference type="ARBA" id="ARBA00022475"/>
    </source>
</evidence>
<dbReference type="Gene3D" id="3.30.60.20">
    <property type="match status" value="1"/>
</dbReference>
<dbReference type="FunFam" id="3.30.60.20:FF:000022">
    <property type="entry name" value="SH3 and cysteine-rich domain-containing protein 3 isoform 2"/>
    <property type="match status" value="1"/>
</dbReference>
<feature type="domain" description="Phorbol-ester/DAG-type" evidence="12">
    <location>
        <begin position="91"/>
        <end position="142"/>
    </location>
</feature>
<comment type="subcellular location">
    <subcellularLocation>
        <location evidence="1">Cell membrane</location>
        <location evidence="1">Sarcolemma</location>
        <topology evidence="1">Peripheral membrane protein</topology>
        <orientation evidence="1">Cytoplasmic side</orientation>
    </subcellularLocation>
    <subcellularLocation>
        <location evidence="2">Cytoplasm</location>
    </subcellularLocation>
</comment>
<keyword evidence="10" id="KW-0472">Membrane</keyword>
<dbReference type="InterPro" id="IPR002219">
    <property type="entry name" value="PKC_DAG/PE"/>
</dbReference>
<evidence type="ECO:0000256" key="6">
    <source>
        <dbReference type="ARBA" id="ARBA00022723"/>
    </source>
</evidence>
<dbReference type="PANTHER" id="PTHR15135:SF7">
    <property type="entry name" value="STAC-LIKE, ISOFORM J"/>
    <property type="match status" value="1"/>
</dbReference>
<dbReference type="InterPro" id="IPR039688">
    <property type="entry name" value="STAC1/2/3"/>
</dbReference>
<dbReference type="GO" id="GO:0005737">
    <property type="term" value="C:cytoplasm"/>
    <property type="evidence" value="ECO:0007669"/>
    <property type="project" value="UniProtKB-SubCell"/>
</dbReference>
<evidence type="ECO:0000256" key="9">
    <source>
        <dbReference type="ARBA" id="ARBA00022833"/>
    </source>
</evidence>
<dbReference type="HOGENOM" id="CLU_1772398_0_0_1"/>
<evidence type="ECO:0000256" key="11">
    <source>
        <dbReference type="SAM" id="MobiDB-lite"/>
    </source>
</evidence>
<keyword evidence="4" id="KW-1003">Cell membrane</keyword>
<evidence type="ECO:0000256" key="7">
    <source>
        <dbReference type="ARBA" id="ARBA00022737"/>
    </source>
</evidence>
<dbReference type="STRING" id="7757.ENSPMAP00000003729"/>
<evidence type="ECO:0000256" key="3">
    <source>
        <dbReference type="ARBA" id="ARBA00022443"/>
    </source>
</evidence>
<dbReference type="PROSITE" id="PS50081">
    <property type="entry name" value="ZF_DAG_PE_2"/>
    <property type="match status" value="1"/>
</dbReference>
<keyword evidence="5" id="KW-0963">Cytoplasm</keyword>
<evidence type="ECO:0000256" key="1">
    <source>
        <dbReference type="ARBA" id="ARBA00004278"/>
    </source>
</evidence>
<evidence type="ECO:0000313" key="13">
    <source>
        <dbReference type="Ensembl" id="ENSPMAP00000003729.1"/>
    </source>
</evidence>
<feature type="compositionally biased region" description="Polar residues" evidence="11">
    <location>
        <begin position="35"/>
        <end position="44"/>
    </location>
</feature>
<organism evidence="13">
    <name type="scientific">Petromyzon marinus</name>
    <name type="common">Sea lamprey</name>
    <dbReference type="NCBI Taxonomy" id="7757"/>
    <lineage>
        <taxon>Eukaryota</taxon>
        <taxon>Metazoa</taxon>
        <taxon>Chordata</taxon>
        <taxon>Craniata</taxon>
        <taxon>Vertebrata</taxon>
        <taxon>Cyclostomata</taxon>
        <taxon>Hyperoartia</taxon>
        <taxon>Petromyzontiformes</taxon>
        <taxon>Petromyzontidae</taxon>
        <taxon>Petromyzon</taxon>
    </lineage>
</organism>
<feature type="region of interest" description="Disordered" evidence="11">
    <location>
        <begin position="22"/>
        <end position="95"/>
    </location>
</feature>
<dbReference type="SUPFAM" id="SSF57889">
    <property type="entry name" value="Cysteine-rich domain"/>
    <property type="match status" value="1"/>
</dbReference>
<dbReference type="InterPro" id="IPR020454">
    <property type="entry name" value="DAG/PE-bd"/>
</dbReference>
<keyword evidence="6" id="KW-0479">Metal-binding</keyword>
<accession>S4REU7</accession>
<evidence type="ECO:0000256" key="5">
    <source>
        <dbReference type="ARBA" id="ARBA00022490"/>
    </source>
</evidence>
<evidence type="ECO:0000256" key="10">
    <source>
        <dbReference type="ARBA" id="ARBA00023136"/>
    </source>
</evidence>
<proteinExistence type="predicted"/>
<dbReference type="GO" id="GO:1903078">
    <property type="term" value="P:positive regulation of protein localization to plasma membrane"/>
    <property type="evidence" value="ECO:0007669"/>
    <property type="project" value="TreeGrafter"/>
</dbReference>
<dbReference type="GO" id="GO:0008270">
    <property type="term" value="F:zinc ion binding"/>
    <property type="evidence" value="ECO:0007669"/>
    <property type="project" value="UniProtKB-KW"/>
</dbReference>
<evidence type="ECO:0000259" key="12">
    <source>
        <dbReference type="PROSITE" id="PS50081"/>
    </source>
</evidence>
<keyword evidence="7" id="KW-0677">Repeat</keyword>
<dbReference type="Pfam" id="PF00130">
    <property type="entry name" value="C1_1"/>
    <property type="match status" value="1"/>
</dbReference>
<dbReference type="AlphaFoldDB" id="S4REU7"/>
<dbReference type="GO" id="GO:0003009">
    <property type="term" value="P:skeletal muscle contraction"/>
    <property type="evidence" value="ECO:0007669"/>
    <property type="project" value="TreeGrafter"/>
</dbReference>
<sequence>PSTSPSLCSCAMQLQRLKKSLSLKPKVLNKRNKSSQEGILQCSRQQQQQPPPPQQQQQLLPSPASSGDPEVAPQPPSPTYPRGQPGRADRTHTFQEHSFKKPTFCDVCNHMIVEPQSKMGVRCRACKMSAHHRCQACVSQQCCVGKM</sequence>
<dbReference type="SMART" id="SM00109">
    <property type="entry name" value="C1"/>
    <property type="match status" value="1"/>
</dbReference>
<keyword evidence="8" id="KW-0863">Zinc-finger</keyword>
<keyword evidence="3" id="KW-0728">SH3 domain</keyword>
<evidence type="ECO:0000256" key="8">
    <source>
        <dbReference type="ARBA" id="ARBA00022771"/>
    </source>
</evidence>
<dbReference type="PRINTS" id="PR00008">
    <property type="entry name" value="DAGPEDOMAIN"/>
</dbReference>
<dbReference type="InterPro" id="IPR046349">
    <property type="entry name" value="C1-like_sf"/>
</dbReference>
<dbReference type="PANTHER" id="PTHR15135">
    <property type="entry name" value="STAC"/>
    <property type="match status" value="1"/>
</dbReference>
<reference evidence="13" key="1">
    <citation type="submission" date="2025-08" db="UniProtKB">
        <authorList>
            <consortium name="Ensembl"/>
        </authorList>
    </citation>
    <scope>IDENTIFICATION</scope>
</reference>
<name>S4REU7_PETMA</name>
<dbReference type="GO" id="GO:0042383">
    <property type="term" value="C:sarcolemma"/>
    <property type="evidence" value="ECO:0007669"/>
    <property type="project" value="UniProtKB-SubCell"/>
</dbReference>
<dbReference type="Ensembl" id="ENSPMAT00000003745.1">
    <property type="protein sequence ID" value="ENSPMAP00000003729.1"/>
    <property type="gene ID" value="ENSPMAG00000003421.1"/>
</dbReference>
<feature type="compositionally biased region" description="Basic residues" evidence="11">
    <location>
        <begin position="22"/>
        <end position="33"/>
    </location>
</feature>
<evidence type="ECO:0000256" key="2">
    <source>
        <dbReference type="ARBA" id="ARBA00004496"/>
    </source>
</evidence>
<protein>
    <recommendedName>
        <fullName evidence="12">Phorbol-ester/DAG-type domain-containing protein</fullName>
    </recommendedName>
</protein>
<reference evidence="13" key="2">
    <citation type="submission" date="2025-09" db="UniProtKB">
        <authorList>
            <consortium name="Ensembl"/>
        </authorList>
    </citation>
    <scope>IDENTIFICATION</scope>
</reference>